<dbReference type="AlphaFoldDB" id="A0A953I670"/>
<organism evidence="2 3">
    <name type="scientific">Symbiobacterium thermophilum</name>
    <dbReference type="NCBI Taxonomy" id="2734"/>
    <lineage>
        <taxon>Bacteria</taxon>
        <taxon>Bacillati</taxon>
        <taxon>Bacillota</taxon>
        <taxon>Clostridia</taxon>
        <taxon>Eubacteriales</taxon>
        <taxon>Symbiobacteriaceae</taxon>
        <taxon>Symbiobacterium</taxon>
    </lineage>
</organism>
<name>A0A953I670_SYMTR</name>
<evidence type="ECO:0000256" key="1">
    <source>
        <dbReference type="SAM" id="MobiDB-lite"/>
    </source>
</evidence>
<protein>
    <submittedName>
        <fullName evidence="2">Uncharacterized protein</fullName>
    </submittedName>
</protein>
<dbReference type="Proteomes" id="UP000732377">
    <property type="component" value="Unassembled WGS sequence"/>
</dbReference>
<evidence type="ECO:0000313" key="3">
    <source>
        <dbReference type="Proteomes" id="UP000732377"/>
    </source>
</evidence>
<dbReference type="EMBL" id="PIUK01000468">
    <property type="protein sequence ID" value="MBY6278355.1"/>
    <property type="molecule type" value="Genomic_DNA"/>
</dbReference>
<evidence type="ECO:0000313" key="2">
    <source>
        <dbReference type="EMBL" id="MBY6278355.1"/>
    </source>
</evidence>
<feature type="compositionally biased region" description="Gly residues" evidence="1">
    <location>
        <begin position="26"/>
        <end position="38"/>
    </location>
</feature>
<comment type="caution">
    <text evidence="2">The sequence shown here is derived from an EMBL/GenBank/DDBJ whole genome shotgun (WGS) entry which is preliminary data.</text>
</comment>
<accession>A0A953I670</accession>
<gene>
    <name evidence="2" type="ORF">CWE10_19835</name>
</gene>
<proteinExistence type="predicted"/>
<reference evidence="2" key="1">
    <citation type="submission" date="2017-11" db="EMBL/GenBank/DDBJ databases">
        <title>Three new genomes from thermophilic consortium.</title>
        <authorList>
            <person name="Quaggio R."/>
            <person name="Amgarten D."/>
            <person name="Setubal J.C."/>
        </authorList>
    </citation>
    <scope>NUCLEOTIDE SEQUENCE</scope>
    <source>
        <strain evidence="2">ZCTH01-B2</strain>
    </source>
</reference>
<sequence length="117" mass="11590">MAVTDRGPGGAGGRCTVPGRSPADPGGHGRGYGGGVGNGLAPAWRRSGGSGSGDSGVAEHRESPPGTAPGGTTVDHDGEERCPVTLQQSRSLGTKGTLIRLLGITRTDLRQYLGGAA</sequence>
<feature type="region of interest" description="Disordered" evidence="1">
    <location>
        <begin position="1"/>
        <end position="93"/>
    </location>
</feature>